<dbReference type="EMBL" id="CABPRJ010000042">
    <property type="protein sequence ID" value="VVC26683.1"/>
    <property type="molecule type" value="Genomic_DNA"/>
</dbReference>
<evidence type="ECO:0000313" key="2">
    <source>
        <dbReference type="Proteomes" id="UP000325440"/>
    </source>
</evidence>
<accession>A0A5E4M5A8</accession>
<reference evidence="1 2" key="1">
    <citation type="submission" date="2019-08" db="EMBL/GenBank/DDBJ databases">
        <authorList>
            <person name="Alioto T."/>
            <person name="Alioto T."/>
            <person name="Gomez Garrido J."/>
        </authorList>
    </citation>
    <scope>NUCLEOTIDE SEQUENCE [LARGE SCALE GENOMIC DNA]</scope>
</reference>
<sequence length="173" mass="20419">MAIGLCYVKKYQKELRRPIMKVIWKYYIKLKFIRTRIEKPKSPNSIELKNIVKPLFERLKDYKTLNDSNNRKLNNKSAHLADAILQSELFNFVSNSLKKGDGLYKDKMNRTQLVYYDGPNELVTRLNFLTSSKTVQKKLYKVEYTCTQSNNMKTLSNIADEYFLDESYISFQG</sequence>
<name>A0A5E4M5A8_9HEMI</name>
<keyword evidence="2" id="KW-1185">Reference proteome</keyword>
<evidence type="ECO:0000313" key="1">
    <source>
        <dbReference type="EMBL" id="VVC26683.1"/>
    </source>
</evidence>
<organism evidence="1 2">
    <name type="scientific">Cinara cedri</name>
    <dbReference type="NCBI Taxonomy" id="506608"/>
    <lineage>
        <taxon>Eukaryota</taxon>
        <taxon>Metazoa</taxon>
        <taxon>Ecdysozoa</taxon>
        <taxon>Arthropoda</taxon>
        <taxon>Hexapoda</taxon>
        <taxon>Insecta</taxon>
        <taxon>Pterygota</taxon>
        <taxon>Neoptera</taxon>
        <taxon>Paraneoptera</taxon>
        <taxon>Hemiptera</taxon>
        <taxon>Sternorrhyncha</taxon>
        <taxon>Aphidomorpha</taxon>
        <taxon>Aphidoidea</taxon>
        <taxon>Aphididae</taxon>
        <taxon>Lachninae</taxon>
        <taxon>Cinara</taxon>
    </lineage>
</organism>
<proteinExistence type="predicted"/>
<dbReference type="AlphaFoldDB" id="A0A5E4M5A8"/>
<gene>
    <name evidence="1" type="ORF">CINCED_3A017454</name>
</gene>
<dbReference type="OrthoDB" id="6625181at2759"/>
<protein>
    <submittedName>
        <fullName evidence="1">Uncharacterized protein</fullName>
    </submittedName>
</protein>
<dbReference type="Proteomes" id="UP000325440">
    <property type="component" value="Unassembled WGS sequence"/>
</dbReference>